<evidence type="ECO:0000259" key="5">
    <source>
        <dbReference type="Pfam" id="PF01850"/>
    </source>
</evidence>
<evidence type="ECO:0000256" key="4">
    <source>
        <dbReference type="ARBA" id="ARBA00022842"/>
    </source>
</evidence>
<keyword evidence="3" id="KW-0378">Hydrolase</keyword>
<proteinExistence type="predicted"/>
<protein>
    <submittedName>
        <fullName evidence="6">PIN domain-containing protein</fullName>
    </submittedName>
</protein>
<dbReference type="Proteomes" id="UP001361570">
    <property type="component" value="Unassembled WGS sequence"/>
</dbReference>
<organism evidence="6 7">
    <name type="scientific">Klenkia sesuvii</name>
    <dbReference type="NCBI Taxonomy" id="3103137"/>
    <lineage>
        <taxon>Bacteria</taxon>
        <taxon>Bacillati</taxon>
        <taxon>Actinomycetota</taxon>
        <taxon>Actinomycetes</taxon>
        <taxon>Geodermatophilales</taxon>
        <taxon>Geodermatophilaceae</taxon>
        <taxon>Klenkia</taxon>
    </lineage>
</organism>
<keyword evidence="7" id="KW-1185">Reference proteome</keyword>
<dbReference type="SUPFAM" id="SSF88723">
    <property type="entry name" value="PIN domain-like"/>
    <property type="match status" value="1"/>
</dbReference>
<evidence type="ECO:0000256" key="3">
    <source>
        <dbReference type="ARBA" id="ARBA00022801"/>
    </source>
</evidence>
<keyword evidence="2" id="KW-0479">Metal-binding</keyword>
<name>A0ABU8DXZ4_9ACTN</name>
<evidence type="ECO:0000313" key="6">
    <source>
        <dbReference type="EMBL" id="MEI4273701.1"/>
    </source>
</evidence>
<dbReference type="Gene3D" id="3.40.50.1010">
    <property type="entry name" value="5'-nuclease"/>
    <property type="match status" value="1"/>
</dbReference>
<keyword evidence="4" id="KW-0460">Magnesium</keyword>
<dbReference type="RefSeq" id="WP_336405816.1">
    <property type="nucleotide sequence ID" value="NZ_JBAPLU010000024.1"/>
</dbReference>
<evidence type="ECO:0000313" key="7">
    <source>
        <dbReference type="Proteomes" id="UP001361570"/>
    </source>
</evidence>
<keyword evidence="1" id="KW-0540">Nuclease</keyword>
<gene>
    <name evidence="6" type="ORF">TEK04_18425</name>
</gene>
<feature type="domain" description="PIN" evidence="5">
    <location>
        <begin position="3"/>
        <end position="112"/>
    </location>
</feature>
<dbReference type="InterPro" id="IPR029060">
    <property type="entry name" value="PIN-like_dom_sf"/>
</dbReference>
<dbReference type="InterPro" id="IPR002716">
    <property type="entry name" value="PIN_dom"/>
</dbReference>
<comment type="caution">
    <text evidence="6">The sequence shown here is derived from an EMBL/GenBank/DDBJ whole genome shotgun (WGS) entry which is preliminary data.</text>
</comment>
<dbReference type="Pfam" id="PF01850">
    <property type="entry name" value="PIN"/>
    <property type="match status" value="1"/>
</dbReference>
<accession>A0ABU8DXZ4</accession>
<evidence type="ECO:0000256" key="2">
    <source>
        <dbReference type="ARBA" id="ARBA00022723"/>
    </source>
</evidence>
<reference evidence="6 7" key="1">
    <citation type="submission" date="2024-03" db="EMBL/GenBank/DDBJ databases">
        <title>Draft genome sequence of Klenkia sp. LSe6-5.</title>
        <authorList>
            <person name="Duangmal K."/>
            <person name="Chantavorakit T."/>
        </authorList>
    </citation>
    <scope>NUCLEOTIDE SEQUENCE [LARGE SCALE GENOMIC DNA]</scope>
    <source>
        <strain evidence="6 7">LSe6-5</strain>
    </source>
</reference>
<sequence>MKVFDSSALLCMLQGEPGAEMVRSALDDGVHACSAANWSEVAQKSLRAGRDWTAARQLLLMGFDLQIEPVTAADAERAAALWPSSPTLSLGDRLCLATADRLDAEVWTCDTAWGTSGRVHQVR</sequence>
<evidence type="ECO:0000256" key="1">
    <source>
        <dbReference type="ARBA" id="ARBA00022722"/>
    </source>
</evidence>
<dbReference type="EMBL" id="JBAPLU010000024">
    <property type="protein sequence ID" value="MEI4273701.1"/>
    <property type="molecule type" value="Genomic_DNA"/>
</dbReference>